<dbReference type="OrthoDB" id="48837at2759"/>
<comment type="caution">
    <text evidence="2">The sequence shown here is derived from an EMBL/GenBank/DDBJ whole genome shotgun (WGS) entry which is preliminary data.</text>
</comment>
<evidence type="ECO:0000256" key="1">
    <source>
        <dbReference type="SAM" id="MobiDB-lite"/>
    </source>
</evidence>
<reference evidence="2" key="2">
    <citation type="submission" date="2021-04" db="EMBL/GenBank/DDBJ databases">
        <authorList>
            <person name="Podell S."/>
        </authorList>
    </citation>
    <scope>NUCLEOTIDE SEQUENCE</scope>
    <source>
        <strain evidence="2">Hildebrandi</strain>
    </source>
</reference>
<organism evidence="2 3">
    <name type="scientific">Nitzschia inconspicua</name>
    <dbReference type="NCBI Taxonomy" id="303405"/>
    <lineage>
        <taxon>Eukaryota</taxon>
        <taxon>Sar</taxon>
        <taxon>Stramenopiles</taxon>
        <taxon>Ochrophyta</taxon>
        <taxon>Bacillariophyta</taxon>
        <taxon>Bacillariophyceae</taxon>
        <taxon>Bacillariophycidae</taxon>
        <taxon>Bacillariales</taxon>
        <taxon>Bacillariaceae</taxon>
        <taxon>Nitzschia</taxon>
    </lineage>
</organism>
<gene>
    <name evidence="2" type="ORF">IV203_037446</name>
</gene>
<accession>A0A9K3Q110</accession>
<feature type="region of interest" description="Disordered" evidence="1">
    <location>
        <begin position="46"/>
        <end position="113"/>
    </location>
</feature>
<proteinExistence type="predicted"/>
<feature type="compositionally biased region" description="Basic and acidic residues" evidence="1">
    <location>
        <begin position="144"/>
        <end position="155"/>
    </location>
</feature>
<protein>
    <submittedName>
        <fullName evidence="2">Uncharacterized protein</fullName>
    </submittedName>
</protein>
<evidence type="ECO:0000313" key="3">
    <source>
        <dbReference type="Proteomes" id="UP000693970"/>
    </source>
</evidence>
<feature type="region of interest" description="Disordered" evidence="1">
    <location>
        <begin position="144"/>
        <end position="178"/>
    </location>
</feature>
<reference evidence="2" key="1">
    <citation type="journal article" date="2021" name="Sci. Rep.">
        <title>Diploid genomic architecture of Nitzschia inconspicua, an elite biomass production diatom.</title>
        <authorList>
            <person name="Oliver A."/>
            <person name="Podell S."/>
            <person name="Pinowska A."/>
            <person name="Traller J.C."/>
            <person name="Smith S.R."/>
            <person name="McClure R."/>
            <person name="Beliaev A."/>
            <person name="Bohutskyi P."/>
            <person name="Hill E.A."/>
            <person name="Rabines A."/>
            <person name="Zheng H."/>
            <person name="Allen L.Z."/>
            <person name="Kuo A."/>
            <person name="Grigoriev I.V."/>
            <person name="Allen A.E."/>
            <person name="Hazlebeck D."/>
            <person name="Allen E.E."/>
        </authorList>
    </citation>
    <scope>NUCLEOTIDE SEQUENCE</scope>
    <source>
        <strain evidence="2">Hildebrandi</strain>
    </source>
</reference>
<evidence type="ECO:0000313" key="2">
    <source>
        <dbReference type="EMBL" id="KAG7364244.1"/>
    </source>
</evidence>
<dbReference type="AlphaFoldDB" id="A0A9K3Q110"/>
<dbReference type="Proteomes" id="UP000693970">
    <property type="component" value="Unassembled WGS sequence"/>
</dbReference>
<keyword evidence="3" id="KW-1185">Reference proteome</keyword>
<sequence length="414" mass="46800">MPPSTLAPKDHWAMSTLPLCCAFPIGEIEVQAVEGSPTKRFSTRILMSHKDESSISSTEEDSSPVSAANKSAPSSDGQDRREDGSSPSTPAQPSRYDYFSTPNSPGTTSLADSFDSTDEIVENSNEAKLIKRVVEKRTGGMHYKMESGWEPRDPSKVSNASSPVIDRQDSMSDTNSVNSNDVFMMIDESQEMEYLGVLDQHLMHTSPEETDYENLDDMEVDDYHPRIHQANLDDIIEHLCAAPCGECLPDSPFGHPYPRGRPKSVLRRSRYSATKENSLSHIDTSTKKVCFQDVVIQELKMTLGNHPSATSGPPVMLDSEPFSPRKVMTLEEYESTRPPRRKRRQLKLTLQQRHNILVKERGLRFEEVKEAWQAALEIRKQRKETLERGLALMKWDEVWESSCRKFSRLFDGTI</sequence>
<feature type="compositionally biased region" description="Polar residues" evidence="1">
    <location>
        <begin position="100"/>
        <end position="111"/>
    </location>
</feature>
<name>A0A9K3Q110_9STRA</name>
<dbReference type="EMBL" id="JAGRRH010000009">
    <property type="protein sequence ID" value="KAG7364244.1"/>
    <property type="molecule type" value="Genomic_DNA"/>
</dbReference>